<evidence type="ECO:0000256" key="2">
    <source>
        <dbReference type="SAM" id="MobiDB-lite"/>
    </source>
</evidence>
<comment type="caution">
    <text evidence="3">The sequence shown here is derived from an EMBL/GenBank/DDBJ whole genome shotgun (WGS) entry which is preliminary data.</text>
</comment>
<evidence type="ECO:0000313" key="3">
    <source>
        <dbReference type="EMBL" id="CAG8529281.1"/>
    </source>
</evidence>
<dbReference type="OrthoDB" id="2392378at2759"/>
<feature type="coiled-coil region" evidence="1">
    <location>
        <begin position="300"/>
        <end position="327"/>
    </location>
</feature>
<feature type="compositionally biased region" description="Low complexity" evidence="2">
    <location>
        <begin position="1"/>
        <end position="13"/>
    </location>
</feature>
<keyword evidence="1" id="KW-0175">Coiled coil</keyword>
<dbReference type="Proteomes" id="UP000789706">
    <property type="component" value="Unassembled WGS sequence"/>
</dbReference>
<organism evidence="3 4">
    <name type="scientific">Diversispora eburnea</name>
    <dbReference type="NCBI Taxonomy" id="1213867"/>
    <lineage>
        <taxon>Eukaryota</taxon>
        <taxon>Fungi</taxon>
        <taxon>Fungi incertae sedis</taxon>
        <taxon>Mucoromycota</taxon>
        <taxon>Glomeromycotina</taxon>
        <taxon>Glomeromycetes</taxon>
        <taxon>Diversisporales</taxon>
        <taxon>Diversisporaceae</taxon>
        <taxon>Diversispora</taxon>
    </lineage>
</organism>
<name>A0A9N9FEX2_9GLOM</name>
<accession>A0A9N9FEX2</accession>
<protein>
    <submittedName>
        <fullName evidence="3">7310_t:CDS:1</fullName>
    </submittedName>
</protein>
<gene>
    <name evidence="3" type="ORF">DEBURN_LOCUS6058</name>
</gene>
<keyword evidence="4" id="KW-1185">Reference proteome</keyword>
<proteinExistence type="predicted"/>
<feature type="coiled-coil region" evidence="1">
    <location>
        <begin position="181"/>
        <end position="229"/>
    </location>
</feature>
<feature type="compositionally biased region" description="Polar residues" evidence="2">
    <location>
        <begin position="74"/>
        <end position="93"/>
    </location>
</feature>
<sequence>MSLSVSRLPSRLPTFNTNHTTNNDASNETLAGQRTLPISKLQRSSSMSTKLKPPSAGIKNLPPSSPTSPTSPTKNPVATTKNHNSAEQQTSPIHSPVLHTRLRQPLKLNNDSTTRKNDDNFSQFGRNVRVAPLVPNSKNGKKTTIAISNKSSGLSGTRSSLTKRNLFNRKKNLTLNSRPHNSSSQIEMEELRSENSKLREELEKLRDEKTKILAENEQLQSEKRGLIQEKGVLTVDVCQMEYRLACEESRVIKLEECFVDLNKQCSLLNREQNQLDRDRAHFQGELETANTFIVDQSNTVTDQQSLIEELMTQLDEQEKICQDLQNVIDTFKNPNLSENDES</sequence>
<dbReference type="AlphaFoldDB" id="A0A9N9FEX2"/>
<reference evidence="3" key="1">
    <citation type="submission" date="2021-06" db="EMBL/GenBank/DDBJ databases">
        <authorList>
            <person name="Kallberg Y."/>
            <person name="Tangrot J."/>
            <person name="Rosling A."/>
        </authorList>
    </citation>
    <scope>NUCLEOTIDE SEQUENCE</scope>
    <source>
        <strain evidence="3">AZ414A</strain>
    </source>
</reference>
<feature type="compositionally biased region" description="Polar residues" evidence="2">
    <location>
        <begin position="14"/>
        <end position="32"/>
    </location>
</feature>
<evidence type="ECO:0000313" key="4">
    <source>
        <dbReference type="Proteomes" id="UP000789706"/>
    </source>
</evidence>
<feature type="region of interest" description="Disordered" evidence="2">
    <location>
        <begin position="1"/>
        <end position="124"/>
    </location>
</feature>
<evidence type="ECO:0000256" key="1">
    <source>
        <dbReference type="SAM" id="Coils"/>
    </source>
</evidence>
<dbReference type="EMBL" id="CAJVPK010000587">
    <property type="protein sequence ID" value="CAG8529281.1"/>
    <property type="molecule type" value="Genomic_DNA"/>
</dbReference>